<evidence type="ECO:0000313" key="1">
    <source>
        <dbReference type="EMBL" id="VDD38274.1"/>
    </source>
</evidence>
<dbReference type="EMBL" id="LR031876">
    <property type="protein sequence ID" value="VDD38274.1"/>
    <property type="molecule type" value="Genomic_DNA"/>
</dbReference>
<sequence>MWRLGSIAGEASALSQWGLWQHAKEVARVEAAATSRLQRSEPLLGVFSAEWPLVHRSLP</sequence>
<accession>A0A3P6ETL8</accession>
<reference evidence="1" key="1">
    <citation type="submission" date="2018-11" db="EMBL/GenBank/DDBJ databases">
        <authorList>
            <consortium name="Genoscope - CEA"/>
            <person name="William W."/>
        </authorList>
    </citation>
    <scope>NUCLEOTIDE SEQUENCE</scope>
</reference>
<proteinExistence type="predicted"/>
<gene>
    <name evidence="1" type="ORF">BOLC7T43834H</name>
</gene>
<name>A0A3P6ETL8_BRAOL</name>
<dbReference type="AlphaFoldDB" id="A0A3P6ETL8"/>
<protein>
    <submittedName>
        <fullName evidence="1">Uncharacterized protein</fullName>
    </submittedName>
</protein>
<organism evidence="1">
    <name type="scientific">Brassica oleracea</name>
    <name type="common">Wild cabbage</name>
    <dbReference type="NCBI Taxonomy" id="3712"/>
    <lineage>
        <taxon>Eukaryota</taxon>
        <taxon>Viridiplantae</taxon>
        <taxon>Streptophyta</taxon>
        <taxon>Embryophyta</taxon>
        <taxon>Tracheophyta</taxon>
        <taxon>Spermatophyta</taxon>
        <taxon>Magnoliopsida</taxon>
        <taxon>eudicotyledons</taxon>
        <taxon>Gunneridae</taxon>
        <taxon>Pentapetalae</taxon>
        <taxon>rosids</taxon>
        <taxon>malvids</taxon>
        <taxon>Brassicales</taxon>
        <taxon>Brassicaceae</taxon>
        <taxon>Brassiceae</taxon>
        <taxon>Brassica</taxon>
    </lineage>
</organism>